<dbReference type="GO" id="GO:0000786">
    <property type="term" value="C:nucleosome"/>
    <property type="evidence" value="ECO:0007669"/>
    <property type="project" value="UniProtKB-KW"/>
</dbReference>
<dbReference type="Pfam" id="PF16211">
    <property type="entry name" value="Histone_H2A_C"/>
    <property type="match status" value="1"/>
</dbReference>
<evidence type="ECO:0000256" key="3">
    <source>
        <dbReference type="ARBA" id="ARBA00023269"/>
    </source>
</evidence>
<keyword evidence="4" id="KW-0539">Nucleus</keyword>
<dbReference type="CDD" id="cd00074">
    <property type="entry name" value="HFD_H2A"/>
    <property type="match status" value="1"/>
</dbReference>
<dbReference type="InterPro" id="IPR002119">
    <property type="entry name" value="Histone_H2A"/>
</dbReference>
<dbReference type="PANTHER" id="PTHR23430">
    <property type="entry name" value="HISTONE H2A"/>
    <property type="match status" value="1"/>
</dbReference>
<gene>
    <name evidence="6" type="ORF">TDIB3V08_LOCUS3670</name>
</gene>
<comment type="subunit">
    <text evidence="4">The nucleosome is a histone octamer containing two molecules each of H2A, H2B, H3 and H4 assembled in one H3-H4 heterotetramer and two H2A-H2B heterodimers. The octamer wraps approximately 147 bp of DNA.</text>
</comment>
<dbReference type="EMBL" id="OA565599">
    <property type="protein sequence ID" value="CAD7197360.1"/>
    <property type="molecule type" value="Genomic_DNA"/>
</dbReference>
<keyword evidence="4" id="KW-0238">DNA-binding</keyword>
<dbReference type="PRINTS" id="PR00620">
    <property type="entry name" value="HISTONEH2A"/>
</dbReference>
<comment type="similarity">
    <text evidence="4">Belongs to the histone H2A family.</text>
</comment>
<protein>
    <recommendedName>
        <fullName evidence="4">Histone H2A</fullName>
    </recommendedName>
</protein>
<feature type="domain" description="Histone H2A C-terminal" evidence="5">
    <location>
        <begin position="77"/>
        <end position="106"/>
    </location>
</feature>
<organism evidence="6">
    <name type="scientific">Timema douglasi</name>
    <name type="common">Walking stick</name>
    <dbReference type="NCBI Taxonomy" id="61478"/>
    <lineage>
        <taxon>Eukaryota</taxon>
        <taxon>Metazoa</taxon>
        <taxon>Ecdysozoa</taxon>
        <taxon>Arthropoda</taxon>
        <taxon>Hexapoda</taxon>
        <taxon>Insecta</taxon>
        <taxon>Pterygota</taxon>
        <taxon>Neoptera</taxon>
        <taxon>Polyneoptera</taxon>
        <taxon>Phasmatodea</taxon>
        <taxon>Timematodea</taxon>
        <taxon>Timematoidea</taxon>
        <taxon>Timematidae</taxon>
        <taxon>Timema</taxon>
    </lineage>
</organism>
<dbReference type="SMART" id="SM00414">
    <property type="entry name" value="H2A"/>
    <property type="match status" value="1"/>
</dbReference>
<keyword evidence="2 4" id="KW-0158">Chromosome</keyword>
<dbReference type="SUPFAM" id="SSF47113">
    <property type="entry name" value="Histone-fold"/>
    <property type="match status" value="1"/>
</dbReference>
<dbReference type="GO" id="GO:0003677">
    <property type="term" value="F:DNA binding"/>
    <property type="evidence" value="ECO:0007669"/>
    <property type="project" value="UniProtKB-KW"/>
</dbReference>
<name>A0A7R8Z8C5_TIMDO</name>
<sequence>MASLVLTYSSQLTSHSQHIGRTDSRSEFDIVAPVYLAAVTGYLVAEVLELSGGTARDSKKTRIIRLHQQQLAIRNDEELNKFLSGVTVTQNGVLPNIHAVLLPKKRLRRRMTRLSRPADGAVRRLDDEYCLDACTSRGWLRTVDVPCHLAASTRWKGRKAWSPTDCPLDGSQTRNPHAGRRRYSRKIHATLYFLPRWVGRAKSCKHAWKHTSSRIQTRERCHPLVLCSSALGCECLRNRVKRCRKQLYRSPVLPGRVSGRGVALGP</sequence>
<evidence type="ECO:0000256" key="1">
    <source>
        <dbReference type="ARBA" id="ARBA00004286"/>
    </source>
</evidence>
<dbReference type="Gene3D" id="1.10.20.10">
    <property type="entry name" value="Histone, subunit A"/>
    <property type="match status" value="1"/>
</dbReference>
<comment type="subcellular location">
    <subcellularLocation>
        <location evidence="1">Chromosome</location>
    </subcellularLocation>
    <subcellularLocation>
        <location evidence="4">Nucleus</location>
    </subcellularLocation>
</comment>
<dbReference type="AlphaFoldDB" id="A0A7R8Z8C5"/>
<keyword evidence="3 4" id="KW-0544">Nucleosome core</keyword>
<dbReference type="GO" id="GO:0030527">
    <property type="term" value="F:structural constituent of chromatin"/>
    <property type="evidence" value="ECO:0007669"/>
    <property type="project" value="InterPro"/>
</dbReference>
<proteinExistence type="inferred from homology"/>
<accession>A0A7R8Z8C5</accession>
<dbReference type="InterPro" id="IPR032454">
    <property type="entry name" value="Histone_H2A_C"/>
</dbReference>
<reference evidence="6" key="1">
    <citation type="submission" date="2020-11" db="EMBL/GenBank/DDBJ databases">
        <authorList>
            <person name="Tran Van P."/>
        </authorList>
    </citation>
    <scope>NUCLEOTIDE SEQUENCE</scope>
</reference>
<dbReference type="GO" id="GO:0005634">
    <property type="term" value="C:nucleus"/>
    <property type="evidence" value="ECO:0007669"/>
    <property type="project" value="UniProtKB-SubCell"/>
</dbReference>
<evidence type="ECO:0000313" key="6">
    <source>
        <dbReference type="EMBL" id="CAD7197360.1"/>
    </source>
</evidence>
<evidence type="ECO:0000259" key="5">
    <source>
        <dbReference type="Pfam" id="PF16211"/>
    </source>
</evidence>
<evidence type="ECO:0000256" key="2">
    <source>
        <dbReference type="ARBA" id="ARBA00022454"/>
    </source>
</evidence>
<evidence type="ECO:0000256" key="4">
    <source>
        <dbReference type="RuleBase" id="RU003767"/>
    </source>
</evidence>
<dbReference type="GO" id="GO:0046982">
    <property type="term" value="F:protein heterodimerization activity"/>
    <property type="evidence" value="ECO:0007669"/>
    <property type="project" value="InterPro"/>
</dbReference>
<dbReference type="InterPro" id="IPR009072">
    <property type="entry name" value="Histone-fold"/>
</dbReference>